<reference evidence="1 2" key="1">
    <citation type="submission" date="2022-12" db="EMBL/GenBank/DDBJ databases">
        <title>Dasania phycosphaerae sp. nov., isolated from particulate material of the south coast of Korea.</title>
        <authorList>
            <person name="Jiang Y."/>
        </authorList>
    </citation>
    <scope>NUCLEOTIDE SEQUENCE [LARGE SCALE GENOMIC DNA]</scope>
    <source>
        <strain evidence="1 2">GY-19</strain>
    </source>
</reference>
<gene>
    <name evidence="1" type="ORF">O0V09_06550</name>
</gene>
<dbReference type="EMBL" id="JAPTGG010000004">
    <property type="protein sequence ID" value="MCZ0864853.1"/>
    <property type="molecule type" value="Genomic_DNA"/>
</dbReference>
<evidence type="ECO:0000313" key="1">
    <source>
        <dbReference type="EMBL" id="MCZ0864853.1"/>
    </source>
</evidence>
<keyword evidence="2" id="KW-1185">Reference proteome</keyword>
<sequence length="191" mass="21415">MDATNTDNPDLVWDLASITHKNQAIDFLNRFESSLCVFSSAVSQLYANYKIQPINNAENLIILPDPYAWHDTFQSVPANCVKGTGLFIVPGKAIGGSEELYLLQRSRKTGKYNTMELDKGIALARKASGENRPFLPVIMNQDLRQLPNRAPLLHLHRVDTSKLEHLSSFQIDDIARTIATKIDTHLLKLNS</sequence>
<name>A0A9J6RLH7_9GAMM</name>
<evidence type="ECO:0000313" key="2">
    <source>
        <dbReference type="Proteomes" id="UP001069090"/>
    </source>
</evidence>
<accession>A0A9J6RLH7</accession>
<protein>
    <submittedName>
        <fullName evidence="1">Uncharacterized protein</fullName>
    </submittedName>
</protein>
<dbReference type="RefSeq" id="WP_258331006.1">
    <property type="nucleotide sequence ID" value="NZ_JAPTGG010000004.1"/>
</dbReference>
<proteinExistence type="predicted"/>
<dbReference type="Proteomes" id="UP001069090">
    <property type="component" value="Unassembled WGS sequence"/>
</dbReference>
<dbReference type="AlphaFoldDB" id="A0A9J6RLH7"/>
<organism evidence="1 2">
    <name type="scientific">Dasania phycosphaerae</name>
    <dbReference type="NCBI Taxonomy" id="2950436"/>
    <lineage>
        <taxon>Bacteria</taxon>
        <taxon>Pseudomonadati</taxon>
        <taxon>Pseudomonadota</taxon>
        <taxon>Gammaproteobacteria</taxon>
        <taxon>Cellvibrionales</taxon>
        <taxon>Spongiibacteraceae</taxon>
        <taxon>Dasania</taxon>
    </lineage>
</organism>
<comment type="caution">
    <text evidence="1">The sequence shown here is derived from an EMBL/GenBank/DDBJ whole genome shotgun (WGS) entry which is preliminary data.</text>
</comment>